<reference evidence="1" key="1">
    <citation type="submission" date="2023-06" db="EMBL/GenBank/DDBJ databases">
        <title>Genome-scale phylogeny and comparative genomics of the fungal order Sordariales.</title>
        <authorList>
            <consortium name="Lawrence Berkeley National Laboratory"/>
            <person name="Hensen N."/>
            <person name="Bonometti L."/>
            <person name="Westerberg I."/>
            <person name="Brannstrom I.O."/>
            <person name="Guillou S."/>
            <person name="Cros-Aarteil S."/>
            <person name="Calhoun S."/>
            <person name="Haridas S."/>
            <person name="Kuo A."/>
            <person name="Mondo S."/>
            <person name="Pangilinan J."/>
            <person name="Riley R."/>
            <person name="Labutti K."/>
            <person name="Andreopoulos B."/>
            <person name="Lipzen A."/>
            <person name="Chen C."/>
            <person name="Yanf M."/>
            <person name="Daum C."/>
            <person name="Ng V."/>
            <person name="Clum A."/>
            <person name="Steindorff A."/>
            <person name="Ohm R."/>
            <person name="Martin F."/>
            <person name="Silar P."/>
            <person name="Natvig D."/>
            <person name="Lalanne C."/>
            <person name="Gautier V."/>
            <person name="Ament-Velasquez S.L."/>
            <person name="Kruys A."/>
            <person name="Hutchinson M.I."/>
            <person name="Powell A.J."/>
            <person name="Barry K."/>
            <person name="Miller A.N."/>
            <person name="Grigoriev I.V."/>
            <person name="Debuchy R."/>
            <person name="Gladieux P."/>
            <person name="Thoren M.H."/>
            <person name="Johannesson H."/>
        </authorList>
    </citation>
    <scope>NUCLEOTIDE SEQUENCE</scope>
    <source>
        <strain evidence="1">SMH4607-1</strain>
    </source>
</reference>
<dbReference type="InterPro" id="IPR008949">
    <property type="entry name" value="Isoprenoid_synthase_dom_sf"/>
</dbReference>
<dbReference type="SUPFAM" id="SSF48576">
    <property type="entry name" value="Terpenoid synthases"/>
    <property type="match status" value="1"/>
</dbReference>
<proteinExistence type="predicted"/>
<dbReference type="EMBL" id="JAUKUA010000006">
    <property type="protein sequence ID" value="KAK0708309.1"/>
    <property type="molecule type" value="Genomic_DNA"/>
</dbReference>
<protein>
    <submittedName>
        <fullName evidence="1">Isoprenoid synthase domain-containing protein</fullName>
    </submittedName>
</protein>
<keyword evidence="2" id="KW-1185">Reference proteome</keyword>
<dbReference type="Proteomes" id="UP001172102">
    <property type="component" value="Unassembled WGS sequence"/>
</dbReference>
<comment type="caution">
    <text evidence="1">The sequence shown here is derived from an EMBL/GenBank/DDBJ whole genome shotgun (WGS) entry which is preliminary data.</text>
</comment>
<organism evidence="1 2">
    <name type="scientific">Lasiosphaeris hirsuta</name>
    <dbReference type="NCBI Taxonomy" id="260670"/>
    <lineage>
        <taxon>Eukaryota</taxon>
        <taxon>Fungi</taxon>
        <taxon>Dikarya</taxon>
        <taxon>Ascomycota</taxon>
        <taxon>Pezizomycotina</taxon>
        <taxon>Sordariomycetes</taxon>
        <taxon>Sordariomycetidae</taxon>
        <taxon>Sordariales</taxon>
        <taxon>Lasiosphaeriaceae</taxon>
        <taxon>Lasiosphaeris</taxon>
    </lineage>
</organism>
<accession>A0AA40A390</accession>
<dbReference type="Pfam" id="PF19086">
    <property type="entry name" value="Terpene_syn_C_2"/>
    <property type="match status" value="1"/>
</dbReference>
<dbReference type="Gene3D" id="1.10.600.10">
    <property type="entry name" value="Farnesyl Diphosphate Synthase"/>
    <property type="match status" value="1"/>
</dbReference>
<evidence type="ECO:0000313" key="2">
    <source>
        <dbReference type="Proteomes" id="UP001172102"/>
    </source>
</evidence>
<name>A0AA40A390_9PEZI</name>
<evidence type="ECO:0000313" key="1">
    <source>
        <dbReference type="EMBL" id="KAK0708309.1"/>
    </source>
</evidence>
<sequence>MRLSLEDKGQAAVPDLGGQLLRIPNLTLEFAGWKQGVNPSYEQVRQNVDKRLGELIRGNEKVLGKARAGDLGLFASSWFPDVDYEDLETAALFSIWAFFWDDAIDGSSDASVSGLSIDGASNDTVARGIAEAEKYRDQSLSFVRFHLLGGVESGTNVEPKAPNVIFCCDEEALRSGFLGSIETYMEACVAELKWRLSGKLPANADEFYQFRLQTSAVEMMLDLCGLSQELTGVRVCSNKISIIINELFSLKKELKDGAPLNLVPITMRALNLNLDAATQVILNDLHSNIRDFEQNANVLRESTTSEHEDAAVESLERLIGAYQALVTCVLHFSIKSPRYGILKDRQDDGSFVIAL</sequence>
<dbReference type="AlphaFoldDB" id="A0AA40A390"/>
<gene>
    <name evidence="1" type="ORF">B0H67DRAFT_603317</name>
</gene>